<sequence>MILFQKTKSSSKAKNIIEKCLFHNSHLKEKTVYEYQILVSRFSALFNSYLR</sequence>
<dbReference type="EMBL" id="KC516869">
    <property type="protein sequence ID" value="AGL45050.1"/>
    <property type="molecule type" value="Genomic_DNA"/>
</dbReference>
<evidence type="ECO:0000313" key="5">
    <source>
        <dbReference type="EMBL" id="AGL45170.1"/>
    </source>
</evidence>
<evidence type="ECO:0000313" key="2">
    <source>
        <dbReference type="EMBL" id="AGL45050.1"/>
    </source>
</evidence>
<evidence type="ECO:0000313" key="4">
    <source>
        <dbReference type="EMBL" id="AGL45130.1"/>
    </source>
</evidence>
<proteinExistence type="predicted"/>
<protein>
    <submittedName>
        <fullName evidence="2">Transposase</fullName>
    </submittedName>
</protein>
<organism evidence="2">
    <name type="scientific">Clostridium botulinum</name>
    <dbReference type="NCBI Taxonomy" id="1491"/>
    <lineage>
        <taxon>Bacteria</taxon>
        <taxon>Bacillati</taxon>
        <taxon>Bacillota</taxon>
        <taxon>Clostridia</taxon>
        <taxon>Eubacteriales</taxon>
        <taxon>Clostridiaceae</taxon>
        <taxon>Clostridium</taxon>
    </lineage>
</organism>
<name>R4NNW9_CLOBO</name>
<accession>R4NNW9</accession>
<dbReference type="EMBL" id="KC516870">
    <property type="protein sequence ID" value="AGL45090.1"/>
    <property type="molecule type" value="Genomic_DNA"/>
</dbReference>
<evidence type="ECO:0000313" key="1">
    <source>
        <dbReference type="EMBL" id="AGL45010.1"/>
    </source>
</evidence>
<dbReference type="EMBL" id="KC516871">
    <property type="protein sequence ID" value="AGL45130.1"/>
    <property type="molecule type" value="Genomic_DNA"/>
</dbReference>
<evidence type="ECO:0000313" key="3">
    <source>
        <dbReference type="EMBL" id="AGL45090.1"/>
    </source>
</evidence>
<dbReference type="AlphaFoldDB" id="R4NNW9"/>
<reference evidence="2" key="1">
    <citation type="journal article" date="2013" name="Genome Biol. Evol.">
        <title>The Type F6 Neurotoxin Gene Cluster Locus of Group II Clostridium botulinum Has Evolved by Successive Disruption of Two Different Ancestral Precursors.</title>
        <authorList>
            <person name="Carter A.T."/>
            <person name="Stringer S.C."/>
            <person name="Webb M.D."/>
            <person name="Peck M.W."/>
        </authorList>
    </citation>
    <scope>NUCLEOTIDE SEQUENCE</scope>
    <source>
        <strain evidence="3">Craig610</strain>
        <strain evidence="4">Eklund202F</strain>
        <strain evidence="5">HobbsFT10</strain>
        <strain evidence="1">IFR 06/001</strain>
        <strain evidence="2">IFR 06/005</strain>
    </source>
</reference>
<dbReference type="EMBL" id="KC516872">
    <property type="protein sequence ID" value="AGL45170.1"/>
    <property type="molecule type" value="Genomic_DNA"/>
</dbReference>
<dbReference type="EMBL" id="KC516868">
    <property type="protein sequence ID" value="AGL45010.1"/>
    <property type="molecule type" value="Genomic_DNA"/>
</dbReference>